<evidence type="ECO:0000313" key="10">
    <source>
        <dbReference type="EMBL" id="TQK76697.1"/>
    </source>
</evidence>
<gene>
    <name evidence="10" type="ORF">FB389_1387</name>
</gene>
<feature type="domain" description="Major facilitator superfamily (MFS) profile" evidence="9">
    <location>
        <begin position="44"/>
        <end position="439"/>
    </location>
</feature>
<dbReference type="PANTHER" id="PTHR23513">
    <property type="entry name" value="INTEGRAL MEMBRANE EFFLUX PROTEIN-RELATED"/>
    <property type="match status" value="1"/>
</dbReference>
<dbReference type="InterPro" id="IPR010290">
    <property type="entry name" value="TM_effector"/>
</dbReference>
<dbReference type="Proteomes" id="UP000316181">
    <property type="component" value="Unassembled WGS sequence"/>
</dbReference>
<evidence type="ECO:0000256" key="1">
    <source>
        <dbReference type="ARBA" id="ARBA00004651"/>
    </source>
</evidence>
<evidence type="ECO:0000256" key="4">
    <source>
        <dbReference type="ARBA" id="ARBA00022692"/>
    </source>
</evidence>
<accession>A0A542SR57</accession>
<comment type="caution">
    <text evidence="10">The sequence shown here is derived from an EMBL/GenBank/DDBJ whole genome shotgun (WGS) entry which is preliminary data.</text>
</comment>
<feature type="region of interest" description="Disordered" evidence="7">
    <location>
        <begin position="1"/>
        <end position="43"/>
    </location>
</feature>
<keyword evidence="2" id="KW-0813">Transport</keyword>
<sequence>MRQPPTAFSPHTAHRTPENTSHKTARHPRLGQMQETHPAPAPRPRWRRDVALFLAGQSVSLIGSSVVQFAIFWHLTLETKSGWVIAFSTFFGFLPQAIVSIFGGVWADRHNRKWLIIGADLSIAATTIALAVAFMLGRTDLWLFYGALAIRSVGAGIQAPAVSALIPQITPADQLLRVNGLNSSIQSIAQVGAPVIAAGVLAAGGLQSAFYLDVVTAVIGVAFLAAIPLRAVDRASQPSDTGYLTDLRAGLRYVARTPLLRFLVGYFALIMFLAVPPSFLTLLLVARKFGDTSWYLMANEVAFGLGMTAAGVLVAVAAKRFNNRLMLAAWGGVGLAVTTVALGLVGNFPLYLIAMALCGATVPLINTPMFTIFQEQVPHDMQGRVFGLIMIIMTLALPIGMAIIGPIADRISVEALMCIGGAATLVAAAWGLRRAVQLGDRVSAPVADAP</sequence>
<dbReference type="InterPro" id="IPR020846">
    <property type="entry name" value="MFS_dom"/>
</dbReference>
<name>A0A542SR57_9MICO</name>
<keyword evidence="11" id="KW-1185">Reference proteome</keyword>
<dbReference type="PANTHER" id="PTHR23513:SF6">
    <property type="entry name" value="MAJOR FACILITATOR SUPERFAMILY ASSOCIATED DOMAIN-CONTAINING PROTEIN"/>
    <property type="match status" value="1"/>
</dbReference>
<keyword evidence="6 8" id="KW-0472">Membrane</keyword>
<dbReference type="Gene3D" id="1.20.1250.20">
    <property type="entry name" value="MFS general substrate transporter like domains"/>
    <property type="match status" value="1"/>
</dbReference>
<evidence type="ECO:0000313" key="11">
    <source>
        <dbReference type="Proteomes" id="UP000316181"/>
    </source>
</evidence>
<comment type="subcellular location">
    <subcellularLocation>
        <location evidence="1">Cell membrane</location>
        <topology evidence="1">Multi-pass membrane protein</topology>
    </subcellularLocation>
</comment>
<feature type="transmembrane region" description="Helical" evidence="8">
    <location>
        <begin position="253"/>
        <end position="274"/>
    </location>
</feature>
<dbReference type="CDD" id="cd06173">
    <property type="entry name" value="MFS_MefA_like"/>
    <property type="match status" value="1"/>
</dbReference>
<feature type="transmembrane region" description="Helical" evidence="8">
    <location>
        <begin position="114"/>
        <end position="136"/>
    </location>
</feature>
<dbReference type="GO" id="GO:0022857">
    <property type="term" value="F:transmembrane transporter activity"/>
    <property type="evidence" value="ECO:0007669"/>
    <property type="project" value="InterPro"/>
</dbReference>
<dbReference type="EMBL" id="VFNV01000001">
    <property type="protein sequence ID" value="TQK76697.1"/>
    <property type="molecule type" value="Genomic_DNA"/>
</dbReference>
<dbReference type="PROSITE" id="PS50850">
    <property type="entry name" value="MFS"/>
    <property type="match status" value="1"/>
</dbReference>
<reference evidence="10 11" key="1">
    <citation type="submission" date="2019-06" db="EMBL/GenBank/DDBJ databases">
        <title>Sequencing the genomes of 1000 actinobacteria strains.</title>
        <authorList>
            <person name="Klenk H.-P."/>
        </authorList>
    </citation>
    <scope>NUCLEOTIDE SEQUENCE [LARGE SCALE GENOMIC DNA]</scope>
    <source>
        <strain evidence="10 11">DSM 10596</strain>
    </source>
</reference>
<dbReference type="AlphaFoldDB" id="A0A542SR57"/>
<keyword evidence="4 8" id="KW-0812">Transmembrane</keyword>
<feature type="transmembrane region" description="Helical" evidence="8">
    <location>
        <begin position="210"/>
        <end position="232"/>
    </location>
</feature>
<organism evidence="10 11">
    <name type="scientific">Rarobacter incanus</name>
    <dbReference type="NCBI Taxonomy" id="153494"/>
    <lineage>
        <taxon>Bacteria</taxon>
        <taxon>Bacillati</taxon>
        <taxon>Actinomycetota</taxon>
        <taxon>Actinomycetes</taxon>
        <taxon>Micrococcales</taxon>
        <taxon>Rarobacteraceae</taxon>
        <taxon>Rarobacter</taxon>
    </lineage>
</organism>
<proteinExistence type="predicted"/>
<feature type="transmembrane region" description="Helical" evidence="8">
    <location>
        <begin position="83"/>
        <end position="107"/>
    </location>
</feature>
<feature type="transmembrane region" description="Helical" evidence="8">
    <location>
        <begin position="385"/>
        <end position="405"/>
    </location>
</feature>
<evidence type="ECO:0000256" key="3">
    <source>
        <dbReference type="ARBA" id="ARBA00022475"/>
    </source>
</evidence>
<evidence type="ECO:0000256" key="6">
    <source>
        <dbReference type="ARBA" id="ARBA00023136"/>
    </source>
</evidence>
<dbReference type="SUPFAM" id="SSF103473">
    <property type="entry name" value="MFS general substrate transporter"/>
    <property type="match status" value="1"/>
</dbReference>
<dbReference type="InterPro" id="IPR036259">
    <property type="entry name" value="MFS_trans_sf"/>
</dbReference>
<evidence type="ECO:0000256" key="7">
    <source>
        <dbReference type="SAM" id="MobiDB-lite"/>
    </source>
</evidence>
<feature type="transmembrane region" description="Helical" evidence="8">
    <location>
        <begin position="325"/>
        <end position="345"/>
    </location>
</feature>
<keyword evidence="5 8" id="KW-1133">Transmembrane helix</keyword>
<feature type="transmembrane region" description="Helical" evidence="8">
    <location>
        <begin position="411"/>
        <end position="432"/>
    </location>
</feature>
<keyword evidence="3" id="KW-1003">Cell membrane</keyword>
<dbReference type="Pfam" id="PF05977">
    <property type="entry name" value="MFS_3"/>
    <property type="match status" value="1"/>
</dbReference>
<evidence type="ECO:0000256" key="8">
    <source>
        <dbReference type="SAM" id="Phobius"/>
    </source>
</evidence>
<dbReference type="GO" id="GO:0005886">
    <property type="term" value="C:plasma membrane"/>
    <property type="evidence" value="ECO:0007669"/>
    <property type="project" value="UniProtKB-SubCell"/>
</dbReference>
<feature type="transmembrane region" description="Helical" evidence="8">
    <location>
        <begin position="351"/>
        <end position="373"/>
    </location>
</feature>
<protein>
    <submittedName>
        <fullName evidence="10">DHA3 family macrolide efflux protein-like MFS transporter</fullName>
    </submittedName>
</protein>
<evidence type="ECO:0000259" key="9">
    <source>
        <dbReference type="PROSITE" id="PS50850"/>
    </source>
</evidence>
<feature type="transmembrane region" description="Helical" evidence="8">
    <location>
        <begin position="294"/>
        <end position="318"/>
    </location>
</feature>
<evidence type="ECO:0000256" key="2">
    <source>
        <dbReference type="ARBA" id="ARBA00022448"/>
    </source>
</evidence>
<evidence type="ECO:0000256" key="5">
    <source>
        <dbReference type="ARBA" id="ARBA00022989"/>
    </source>
</evidence>
<feature type="transmembrane region" description="Helical" evidence="8">
    <location>
        <begin position="50"/>
        <end position="71"/>
    </location>
</feature>